<feature type="compositionally biased region" description="Polar residues" evidence="1">
    <location>
        <begin position="159"/>
        <end position="174"/>
    </location>
</feature>
<dbReference type="Proteomes" id="UP000292298">
    <property type="component" value="Unassembled WGS sequence"/>
</dbReference>
<evidence type="ECO:0000313" key="4">
    <source>
        <dbReference type="Proteomes" id="UP000292298"/>
    </source>
</evidence>
<dbReference type="RefSeq" id="WP_130503345.1">
    <property type="nucleotide sequence ID" value="NZ_SHLI01000001.1"/>
</dbReference>
<gene>
    <name evidence="3" type="ORF">EV698_1366</name>
</gene>
<accession>A0A4Q8D1F2</accession>
<comment type="caution">
    <text evidence="3">The sequence shown here is derived from an EMBL/GenBank/DDBJ whole genome shotgun (WGS) entry which is preliminary data.</text>
</comment>
<keyword evidence="4" id="KW-1185">Reference proteome</keyword>
<organism evidence="3 4">
    <name type="scientific">Spiribacter vilamensis</name>
    <dbReference type="NCBI Taxonomy" id="531306"/>
    <lineage>
        <taxon>Bacteria</taxon>
        <taxon>Pseudomonadati</taxon>
        <taxon>Pseudomonadota</taxon>
        <taxon>Gammaproteobacteria</taxon>
        <taxon>Chromatiales</taxon>
        <taxon>Ectothiorhodospiraceae</taxon>
        <taxon>Spiribacter</taxon>
    </lineage>
</organism>
<sequence length="187" mass="18158">MKKGLLAAGLALALITPLAQADQAAVDRLREAGFPLTPEAEAEVLAAPADQVGSVLSRLVDQAVRANPAGAGDIVSSAVTAEPGQAAAITAVAVAAVPNQAAAVTSAAVTAAPDAAADIAAAAVGSAPEAADSIRQAAINSAPDQAANIQAASGDAQRESQQTSQTMNQGNANLSGDDVSDNVASDN</sequence>
<keyword evidence="2" id="KW-0732">Signal</keyword>
<dbReference type="AlphaFoldDB" id="A0A4Q8D1F2"/>
<evidence type="ECO:0000256" key="2">
    <source>
        <dbReference type="SAM" id="SignalP"/>
    </source>
</evidence>
<dbReference type="EMBL" id="SHLI01000001">
    <property type="protein sequence ID" value="RZU99087.1"/>
    <property type="molecule type" value="Genomic_DNA"/>
</dbReference>
<protein>
    <submittedName>
        <fullName evidence="3">Uncharacterized protein</fullName>
    </submittedName>
</protein>
<feature type="chain" id="PRO_5020479387" evidence="2">
    <location>
        <begin position="22"/>
        <end position="187"/>
    </location>
</feature>
<proteinExistence type="predicted"/>
<evidence type="ECO:0000256" key="1">
    <source>
        <dbReference type="SAM" id="MobiDB-lite"/>
    </source>
</evidence>
<name>A0A4Q8D1F2_9GAMM</name>
<evidence type="ECO:0000313" key="3">
    <source>
        <dbReference type="EMBL" id="RZU99087.1"/>
    </source>
</evidence>
<feature type="signal peptide" evidence="2">
    <location>
        <begin position="1"/>
        <end position="21"/>
    </location>
</feature>
<reference evidence="3 4" key="1">
    <citation type="submission" date="2019-02" db="EMBL/GenBank/DDBJ databases">
        <title>Genomic Encyclopedia of Type Strains, Phase IV (KMG-IV): sequencing the most valuable type-strain genomes for metagenomic binning, comparative biology and taxonomic classification.</title>
        <authorList>
            <person name="Goeker M."/>
        </authorList>
    </citation>
    <scope>NUCLEOTIDE SEQUENCE [LARGE SCALE GENOMIC DNA]</scope>
    <source>
        <strain evidence="3 4">DSM 21056</strain>
    </source>
</reference>
<feature type="region of interest" description="Disordered" evidence="1">
    <location>
        <begin position="146"/>
        <end position="187"/>
    </location>
</feature>